<dbReference type="GeneID" id="105028971"/>
<feature type="compositionally biased region" description="Basic and acidic residues" evidence="2">
    <location>
        <begin position="337"/>
        <end position="354"/>
    </location>
</feature>
<dbReference type="Gene3D" id="3.40.30.10">
    <property type="entry name" value="Glutaredoxin"/>
    <property type="match status" value="1"/>
</dbReference>
<evidence type="ECO:0000256" key="2">
    <source>
        <dbReference type="SAM" id="MobiDB-lite"/>
    </source>
</evidence>
<accession>A0A3P8Z1S4</accession>
<dbReference type="InterPro" id="IPR045796">
    <property type="entry name" value="FAXC_N"/>
</dbReference>
<sequence length="387" mass="43912">MKTFVHIRTCCRDYGGIMSGLGSDSWWKKTLYITGGALLAAAAYLLHELLAIRKEQELDSKDAIILHQFSRPNTGVPSLSPFCLKMETYLRMVDLPYQNYFDGKLSPQGKMPWIEYNKQQVSGSEFIIDFLEEKLGVNLNKNLSPQDRAVSRAVTKMVEEHFYWTIAYCQWVDNLEETQKMLSVTGPLSDLLKWILSHLNASMVQREMYGHGIGRFSKEQVYQLMEKDMRSLAELLGDKKYFMGSKMSTVDAAVFGHLAQAMWTLPGSRPEQLIKGELINLAMFCERMRRKFWPEWFVDIEDLYYDGADTDSSEGSPTGLMDFGLFSRTDTMEDSEISEKHTATPSPDTDHSLFDSDVGTGSDNELLLKCDLPSPDPSNPNPEPLGP</sequence>
<dbReference type="RefSeq" id="XP_010900349.1">
    <property type="nucleotide sequence ID" value="XM_010902047.3"/>
</dbReference>
<dbReference type="Pfam" id="PF19333">
    <property type="entry name" value="FAXC_N"/>
    <property type="match status" value="1"/>
</dbReference>
<dbReference type="CDD" id="cd03080">
    <property type="entry name" value="GST_N_Metaxin_like"/>
    <property type="match status" value="1"/>
</dbReference>
<organism evidence="6 7">
    <name type="scientific">Esox lucius</name>
    <name type="common">Northern pike</name>
    <dbReference type="NCBI Taxonomy" id="8010"/>
    <lineage>
        <taxon>Eukaryota</taxon>
        <taxon>Metazoa</taxon>
        <taxon>Chordata</taxon>
        <taxon>Craniata</taxon>
        <taxon>Vertebrata</taxon>
        <taxon>Euteleostomi</taxon>
        <taxon>Actinopterygii</taxon>
        <taxon>Neopterygii</taxon>
        <taxon>Teleostei</taxon>
        <taxon>Protacanthopterygii</taxon>
        <taxon>Esociformes</taxon>
        <taxon>Esocidae</taxon>
        <taxon>Esox</taxon>
    </lineage>
</organism>
<proteinExistence type="inferred from homology"/>
<feature type="domain" description="Failed axon connections homolog N-terminal" evidence="5">
    <location>
        <begin position="10"/>
        <end position="70"/>
    </location>
</feature>
<reference evidence="6" key="2">
    <citation type="submission" date="2020-02" db="EMBL/GenBank/DDBJ databases">
        <title>Esox lucius (northern pike) genome, fEsoLuc1, primary haplotype.</title>
        <authorList>
            <person name="Myers G."/>
            <person name="Karagic N."/>
            <person name="Meyer A."/>
            <person name="Pippel M."/>
            <person name="Reichard M."/>
            <person name="Winkler S."/>
            <person name="Tracey A."/>
            <person name="Sims Y."/>
            <person name="Howe K."/>
            <person name="Rhie A."/>
            <person name="Formenti G."/>
            <person name="Durbin R."/>
            <person name="Fedrigo O."/>
            <person name="Jarvis E.D."/>
        </authorList>
    </citation>
    <scope>NUCLEOTIDE SEQUENCE [LARGE SCALE GENOMIC DNA]</scope>
</reference>
<dbReference type="Pfam" id="PF17172">
    <property type="entry name" value="GST_N_4"/>
    <property type="match status" value="1"/>
</dbReference>
<reference evidence="6" key="4">
    <citation type="submission" date="2025-09" db="UniProtKB">
        <authorList>
            <consortium name="Ensembl"/>
        </authorList>
    </citation>
    <scope>IDENTIFICATION</scope>
</reference>
<dbReference type="CDD" id="cd03193">
    <property type="entry name" value="GST_C_Metaxin"/>
    <property type="match status" value="1"/>
</dbReference>
<dbReference type="Bgee" id="ENSELUG00000021686">
    <property type="expression patterns" value="Expressed in ovary and 14 other cell types or tissues"/>
</dbReference>
<feature type="region of interest" description="Disordered" evidence="2">
    <location>
        <begin position="332"/>
        <end position="387"/>
    </location>
</feature>
<dbReference type="PANTHER" id="PTHR12289:SF76">
    <property type="entry name" value="FAILED AXON CONNECTIONS HOMOLOG"/>
    <property type="match status" value="1"/>
</dbReference>
<keyword evidence="7" id="KW-1185">Reference proteome</keyword>
<dbReference type="InterPro" id="IPR033468">
    <property type="entry name" value="Metaxin_GST"/>
</dbReference>
<dbReference type="PANTHER" id="PTHR12289">
    <property type="entry name" value="METAXIN RELATED"/>
    <property type="match status" value="1"/>
</dbReference>
<dbReference type="SFLD" id="SFLDG01200">
    <property type="entry name" value="SUF1.1"/>
    <property type="match status" value="1"/>
</dbReference>
<dbReference type="AlphaFoldDB" id="A0A3P8Z1S4"/>
<dbReference type="InterPro" id="IPR012336">
    <property type="entry name" value="Thioredoxin-like_fold"/>
</dbReference>
<dbReference type="InterPro" id="IPR050931">
    <property type="entry name" value="Mito_Protein_Transport_Metaxin"/>
</dbReference>
<name>A0A3P8Z1S4_ESOLU</name>
<evidence type="ECO:0000313" key="6">
    <source>
        <dbReference type="Ensembl" id="ENSELUP00000022759.3"/>
    </source>
</evidence>
<dbReference type="SUPFAM" id="SSF47616">
    <property type="entry name" value="GST C-terminal domain-like"/>
    <property type="match status" value="1"/>
</dbReference>
<dbReference type="InterPro" id="IPR040079">
    <property type="entry name" value="Glutathione_S-Trfase"/>
</dbReference>
<dbReference type="GeneTree" id="ENSGT00950000182919"/>
<evidence type="ECO:0000259" key="3">
    <source>
        <dbReference type="Pfam" id="PF17171"/>
    </source>
</evidence>
<dbReference type="Pfam" id="PF17171">
    <property type="entry name" value="GST_C_6"/>
    <property type="match status" value="1"/>
</dbReference>
<dbReference type="InterPro" id="IPR036249">
    <property type="entry name" value="Thioredoxin-like_sf"/>
</dbReference>
<feature type="domain" description="Metaxin glutathione S-transferase" evidence="3">
    <location>
        <begin position="226"/>
        <end position="288"/>
    </location>
</feature>
<reference evidence="7" key="1">
    <citation type="journal article" date="2014" name="PLoS ONE">
        <title>The genome and linkage map of the northern pike (Esox lucius): conserved synteny revealed between the salmonid sister group and the Neoteleostei.</title>
        <authorList>
            <person name="Rondeau E.B."/>
            <person name="Minkley D.R."/>
            <person name="Leong J.S."/>
            <person name="Messmer A.M."/>
            <person name="Jantzen J.R."/>
            <person name="von Schalburg K.R."/>
            <person name="Lemon C."/>
            <person name="Bird N.H."/>
            <person name="Koop B.F."/>
        </authorList>
    </citation>
    <scope>NUCLEOTIDE SEQUENCE</scope>
</reference>
<dbReference type="GO" id="GO:0005737">
    <property type="term" value="C:cytoplasm"/>
    <property type="evidence" value="ECO:0007669"/>
    <property type="project" value="TreeGrafter"/>
</dbReference>
<protein>
    <submittedName>
        <fullName evidence="6">Failed axon connections homolog, metaxin like GST domain containing</fullName>
    </submittedName>
</protein>
<evidence type="ECO:0000259" key="4">
    <source>
        <dbReference type="Pfam" id="PF17172"/>
    </source>
</evidence>
<comment type="similarity">
    <text evidence="1">Belongs to the FAX family.</text>
</comment>
<dbReference type="SFLD" id="SFLDS00019">
    <property type="entry name" value="Glutathione_Transferase_(cytos"/>
    <property type="match status" value="1"/>
</dbReference>
<reference evidence="6" key="3">
    <citation type="submission" date="2025-08" db="UniProtKB">
        <authorList>
            <consortium name="Ensembl"/>
        </authorList>
    </citation>
    <scope>IDENTIFICATION</scope>
</reference>
<dbReference type="InterPro" id="IPR036282">
    <property type="entry name" value="Glutathione-S-Trfase_C_sf"/>
</dbReference>
<dbReference type="SFLD" id="SFLDG01180">
    <property type="entry name" value="SUF1"/>
    <property type="match status" value="1"/>
</dbReference>
<dbReference type="SUPFAM" id="SSF52833">
    <property type="entry name" value="Thioredoxin-like"/>
    <property type="match status" value="1"/>
</dbReference>
<dbReference type="Ensembl" id="ENSELUT00000033774.3">
    <property type="protein sequence ID" value="ENSELUP00000022759.3"/>
    <property type="gene ID" value="ENSELUG00000021686.3"/>
</dbReference>
<evidence type="ECO:0000313" key="7">
    <source>
        <dbReference type="Proteomes" id="UP000265140"/>
    </source>
</evidence>
<feature type="compositionally biased region" description="Pro residues" evidence="2">
    <location>
        <begin position="374"/>
        <end position="387"/>
    </location>
</feature>
<dbReference type="InterPro" id="IPR026928">
    <property type="entry name" value="FAX/IsoI-like"/>
</dbReference>
<dbReference type="Proteomes" id="UP000265140">
    <property type="component" value="Chromosome 20"/>
</dbReference>
<feature type="domain" description="Thioredoxin-like fold" evidence="4">
    <location>
        <begin position="81"/>
        <end position="174"/>
    </location>
</feature>
<evidence type="ECO:0000256" key="1">
    <source>
        <dbReference type="ARBA" id="ARBA00006475"/>
    </source>
</evidence>
<dbReference type="Gene3D" id="1.20.1050.10">
    <property type="match status" value="1"/>
</dbReference>
<evidence type="ECO:0000259" key="5">
    <source>
        <dbReference type="Pfam" id="PF19333"/>
    </source>
</evidence>
<dbReference type="CTD" id="563796"/>